<evidence type="ECO:0000313" key="2">
    <source>
        <dbReference type="Proteomes" id="UP000053237"/>
    </source>
</evidence>
<dbReference type="Proteomes" id="UP000053237">
    <property type="component" value="Unassembled WGS sequence"/>
</dbReference>
<organism evidence="1 2">
    <name type="scientific">Albugo candida</name>
    <dbReference type="NCBI Taxonomy" id="65357"/>
    <lineage>
        <taxon>Eukaryota</taxon>
        <taxon>Sar</taxon>
        <taxon>Stramenopiles</taxon>
        <taxon>Oomycota</taxon>
        <taxon>Peronosporomycetes</taxon>
        <taxon>Albuginales</taxon>
        <taxon>Albuginaceae</taxon>
        <taxon>Albugo</taxon>
    </lineage>
</organism>
<evidence type="ECO:0000313" key="1">
    <source>
        <dbReference type="EMBL" id="CCI50043.1"/>
    </source>
</evidence>
<dbReference type="EMBL" id="CAIX01000385">
    <property type="protein sequence ID" value="CCI50043.1"/>
    <property type="molecule type" value="Genomic_DNA"/>
</dbReference>
<proteinExistence type="predicted"/>
<comment type="caution">
    <text evidence="1">The sequence shown here is derived from an EMBL/GenBank/DDBJ whole genome shotgun (WGS) entry which is preliminary data.</text>
</comment>
<name>A0A024GTC9_9STRA</name>
<keyword evidence="2" id="KW-1185">Reference proteome</keyword>
<dbReference type="AlphaFoldDB" id="A0A024GTC9"/>
<accession>A0A024GTC9</accession>
<gene>
    <name evidence="1" type="ORF">BN9_115520</name>
</gene>
<sequence>MASKNTAAFPLRHGWFLSCPRSFSVRLHLRESRCTYPLKCRDGRSHLRFRNLLARAFIHCISKAYFVAACILHWVKAAIVKQFSHNWSKLVEESIPNAFFTILYLIAPSELICYKAPQQPVIIQTENDFLSEYVRSSLTTTSESSPRPIPMKRNLLVG</sequence>
<reference evidence="1 2" key="1">
    <citation type="submission" date="2012-05" db="EMBL/GenBank/DDBJ databases">
        <title>Recombination and specialization in a pathogen metapopulation.</title>
        <authorList>
            <person name="Gardiner A."/>
            <person name="Kemen E."/>
            <person name="Schultz-Larsen T."/>
            <person name="MacLean D."/>
            <person name="Van Oosterhout C."/>
            <person name="Jones J.D.G."/>
        </authorList>
    </citation>
    <scope>NUCLEOTIDE SEQUENCE [LARGE SCALE GENOMIC DNA]</scope>
    <source>
        <strain evidence="1 2">Ac Nc2</strain>
    </source>
</reference>
<protein>
    <submittedName>
        <fullName evidence="1">Uncharacterized protein</fullName>
    </submittedName>
</protein>
<dbReference type="InParanoid" id="A0A024GTC9"/>